<dbReference type="OrthoDB" id="49654at2759"/>
<dbReference type="Proteomes" id="UP001153069">
    <property type="component" value="Unassembled WGS sequence"/>
</dbReference>
<accession>A0A9N8DGK9</accession>
<gene>
    <name evidence="2" type="ORF">SEMRO_115_G056740.1</name>
</gene>
<name>A0A9N8DGK9_9STRA</name>
<sequence length="1230" mass="135154">MGQDSMPVGSMCVGMSVMAAAWKLPLNQLETGVLSLQSSGGDILLYHVDFKWDYLCEDEGVFSLAVVAQVTVGKIAEDGLAIEGTEIVSFVSEYEIDLMDDSFGWFDVPVTFGSMCVGLSKDGSNFEVTFESTGDWGLITTEFWMGDNVHGVPFDEEGSLDLESFPYYCDRWQDVEDGLAIDGTEIVSFASEYEIDLMYDSFGWFDIPVTCACEQKKNECSDDQREPKILKPECQNVIAGDSTSVGSICVELSNDGSSLEIAFESIGDWGLITTEFWVGDHVTSVPFDDDGALDVESFPYYWCNSTGETSHTTLVDFKWGYMCGEQDYFSLAIVAQVTVGKLSEGGNAIEGTELVSFATKYDIDLMDDSFGWFDVPLTCVCKKPACVEPKPPSPDCHNVLAGDNTPVASICVDLSNDGSSLDVVFESTRDWGLITTEFWVGDNVTSVPLDDGALDVESFPYFWCNSSGEVSHTTHVDFKWEYLCDELDEFSLAFVAQITVGKMSEEGDAIEGTEISSYATKYEIDLQDEIFGWFDYGIVCGCKASKESNGKSASTAVTPNGCVSGVLVDHTVATVPVLGVFVKGSASVSHSLLVPKNAETMSFQFKLHQIDLWERLDKVVASLNGVAIDLGALEQFDHRNNPMNYQSGTLLNGEVSWSRHKVLDTNDYNDQVHLVQVTVAGKYFASGKLDVEFHASLSHSAASQSASIRDLEIVASGYWCKEDLPKLPSNNNKEMLAAPTFAPSAKPSLAGFQCTSSHLVVTEDFEAEDCEDLWHEGTVSYGSNFSHFLGRMGRGNEYIWREFEVPVADGDVTAENVTIEFALYQLDDWSEGTFSVIVGETEILLQGIASEPTEDFVSGLVDGIAWWRETFVQGFDLGFNTDADKKHLVELTVPGDKFSANGTLLLGFKADSDVSVSHHSAGVDNLNITANYDCNNDQRSLLAAAASTYDKKQDLVVAKETYESGQVIGWVNGLISQNDRRGHFLGRLGLENDFVSKTFRVPPTAESMSLEFDLYTLGNYPWRVKSDQFHVKIGITSVHVGSLRNLQDSGSVKSISWTRAVDPTDSNLHHVTMDIASLYFPSGELSVGFHIMTTDSIAKKSVGVDNLIITARAVHTTASDQERKKTNEQATTTTKKESTSYSHYQAPTTKQEPVKQRPVRNHGGVCYSEDFPCGGDKPGMVYICHYSIKKGYQTYCLNEEDTDIVRSYADDYCGPCVGGYGQQQGYSYRS</sequence>
<feature type="compositionally biased region" description="Polar residues" evidence="1">
    <location>
        <begin position="1141"/>
        <end position="1151"/>
    </location>
</feature>
<keyword evidence="3" id="KW-1185">Reference proteome</keyword>
<feature type="region of interest" description="Disordered" evidence="1">
    <location>
        <begin position="1117"/>
        <end position="1157"/>
    </location>
</feature>
<evidence type="ECO:0000256" key="1">
    <source>
        <dbReference type="SAM" id="MobiDB-lite"/>
    </source>
</evidence>
<dbReference type="EMBL" id="CAICTM010000114">
    <property type="protein sequence ID" value="CAB9501681.1"/>
    <property type="molecule type" value="Genomic_DNA"/>
</dbReference>
<organism evidence="2 3">
    <name type="scientific">Seminavis robusta</name>
    <dbReference type="NCBI Taxonomy" id="568900"/>
    <lineage>
        <taxon>Eukaryota</taxon>
        <taxon>Sar</taxon>
        <taxon>Stramenopiles</taxon>
        <taxon>Ochrophyta</taxon>
        <taxon>Bacillariophyta</taxon>
        <taxon>Bacillariophyceae</taxon>
        <taxon>Bacillariophycidae</taxon>
        <taxon>Naviculales</taxon>
        <taxon>Naviculaceae</taxon>
        <taxon>Seminavis</taxon>
    </lineage>
</organism>
<comment type="caution">
    <text evidence="2">The sequence shown here is derived from an EMBL/GenBank/DDBJ whole genome shotgun (WGS) entry which is preliminary data.</text>
</comment>
<dbReference type="AlphaFoldDB" id="A0A9N8DGK9"/>
<protein>
    <submittedName>
        <fullName evidence="2">Inherit from NOG: Hemolysin-type calcium-binding</fullName>
    </submittedName>
</protein>
<proteinExistence type="predicted"/>
<evidence type="ECO:0000313" key="2">
    <source>
        <dbReference type="EMBL" id="CAB9501681.1"/>
    </source>
</evidence>
<reference evidence="2" key="1">
    <citation type="submission" date="2020-06" db="EMBL/GenBank/DDBJ databases">
        <authorList>
            <consortium name="Plant Systems Biology data submission"/>
        </authorList>
    </citation>
    <scope>NUCLEOTIDE SEQUENCE</scope>
    <source>
        <strain evidence="2">D6</strain>
    </source>
</reference>
<evidence type="ECO:0000313" key="3">
    <source>
        <dbReference type="Proteomes" id="UP001153069"/>
    </source>
</evidence>